<feature type="transmembrane region" description="Helical" evidence="7">
    <location>
        <begin position="181"/>
        <end position="201"/>
    </location>
</feature>
<evidence type="ECO:0000256" key="2">
    <source>
        <dbReference type="ARBA" id="ARBA00008929"/>
    </source>
</evidence>
<feature type="transmembrane region" description="Helical" evidence="7">
    <location>
        <begin position="104"/>
        <end position="124"/>
    </location>
</feature>
<feature type="transmembrane region" description="Helical" evidence="7">
    <location>
        <begin position="354"/>
        <end position="375"/>
    </location>
</feature>
<protein>
    <submittedName>
        <fullName evidence="8">Molybdopterin oxidoreductase</fullName>
    </submittedName>
</protein>
<dbReference type="PANTHER" id="PTHR43044">
    <property type="match status" value="1"/>
</dbReference>
<organism evidence="8">
    <name type="scientific">hydrothermal vent metagenome</name>
    <dbReference type="NCBI Taxonomy" id="652676"/>
    <lineage>
        <taxon>unclassified sequences</taxon>
        <taxon>metagenomes</taxon>
        <taxon>ecological metagenomes</taxon>
    </lineage>
</organism>
<keyword evidence="3" id="KW-1003">Cell membrane</keyword>
<feature type="transmembrane region" description="Helical" evidence="7">
    <location>
        <begin position="312"/>
        <end position="333"/>
    </location>
</feature>
<dbReference type="EMBL" id="UOGK01000645">
    <property type="protein sequence ID" value="VAX42124.1"/>
    <property type="molecule type" value="Genomic_DNA"/>
</dbReference>
<keyword evidence="5 7" id="KW-1133">Transmembrane helix</keyword>
<evidence type="ECO:0000256" key="6">
    <source>
        <dbReference type="ARBA" id="ARBA00023136"/>
    </source>
</evidence>
<feature type="transmembrane region" description="Helical" evidence="7">
    <location>
        <begin position="63"/>
        <end position="92"/>
    </location>
</feature>
<name>A0A3B1DZT9_9ZZZZ</name>
<proteinExistence type="inferred from homology"/>
<comment type="similarity">
    <text evidence="2">Belongs to the NrfD family.</text>
</comment>
<dbReference type="Pfam" id="PF03916">
    <property type="entry name" value="NrfD"/>
    <property type="match status" value="1"/>
</dbReference>
<dbReference type="GO" id="GO:0005886">
    <property type="term" value="C:plasma membrane"/>
    <property type="evidence" value="ECO:0007669"/>
    <property type="project" value="UniProtKB-SubCell"/>
</dbReference>
<dbReference type="InterPro" id="IPR005614">
    <property type="entry name" value="NrfD-like"/>
</dbReference>
<keyword evidence="4 7" id="KW-0812">Transmembrane</keyword>
<dbReference type="PANTHER" id="PTHR43044:SF2">
    <property type="entry name" value="POLYSULPHIDE REDUCTASE NRFD"/>
    <property type="match status" value="1"/>
</dbReference>
<evidence type="ECO:0000313" key="8">
    <source>
        <dbReference type="EMBL" id="VAX42124.1"/>
    </source>
</evidence>
<dbReference type="AlphaFoldDB" id="A0A3B1DZT9"/>
<comment type="subcellular location">
    <subcellularLocation>
        <location evidence="1">Cell membrane</location>
        <topology evidence="1">Multi-pass membrane protein</topology>
    </subcellularLocation>
</comment>
<gene>
    <name evidence="8" type="ORF">MNBD_PLANCTO03-2352</name>
</gene>
<keyword evidence="6 7" id="KW-0472">Membrane</keyword>
<accession>A0A3B1DZT9</accession>
<evidence type="ECO:0000256" key="4">
    <source>
        <dbReference type="ARBA" id="ARBA00022692"/>
    </source>
</evidence>
<evidence type="ECO:0000256" key="7">
    <source>
        <dbReference type="SAM" id="Phobius"/>
    </source>
</evidence>
<sequence length="519" mass="58767">MTTLNPDQAAAAKAALGTGADGTLNEDPAIRSPLVINDRSLHDITEIVCGYAENTPGKWWKPLFFATATLAGIGTLMILYLIITGVGVWGLNNQVGWAWDITNFVFWIGIGHAGTLISAILCLFKQKWRTAVNRSAEAMTIFAVVCAGIFPAIHVGRIWFIWFVFPIPNYNYIWPNFRSPLLWDVFAVSTYATVSLLFWYMGMIPDFATLRDRADKRLRAGSGSCKLYVQCPITGIKFCKLPVSADRIRAFVYGLFAIGWNGSSRHWHRYENAYLILAGISTPLVLSVHSIVSFDFATAILPGWHTTIFPPYFVAGAVFGGFAMVLFLLIPVRELFPNFKDLLTLRHLENMAKILLVTGMMVGFAYSMEFFIAWYGGNPYELYAFKNRATGPYWWAYWTMVSCNVLSPQLFWFRRFRTDPRVIWIVALLVTIGMWFERFVIIVTSLHRAFLPGEWHMFFPTPVDILTFAGTFGIFLTLFLLFLRFLPVFPIAEIKAVMPEGDPHGHGESFDPAYMEDDD</sequence>
<feature type="transmembrane region" description="Helical" evidence="7">
    <location>
        <begin position="273"/>
        <end position="292"/>
    </location>
</feature>
<evidence type="ECO:0000256" key="3">
    <source>
        <dbReference type="ARBA" id="ARBA00022475"/>
    </source>
</evidence>
<feature type="transmembrane region" description="Helical" evidence="7">
    <location>
        <begin position="465"/>
        <end position="486"/>
    </location>
</feature>
<evidence type="ECO:0000256" key="5">
    <source>
        <dbReference type="ARBA" id="ARBA00022989"/>
    </source>
</evidence>
<feature type="transmembrane region" description="Helical" evidence="7">
    <location>
        <begin position="136"/>
        <end position="161"/>
    </location>
</feature>
<reference evidence="8" key="1">
    <citation type="submission" date="2018-06" db="EMBL/GenBank/DDBJ databases">
        <authorList>
            <person name="Zhirakovskaya E."/>
        </authorList>
    </citation>
    <scope>NUCLEOTIDE SEQUENCE</scope>
</reference>
<evidence type="ECO:0000256" key="1">
    <source>
        <dbReference type="ARBA" id="ARBA00004651"/>
    </source>
</evidence>
<feature type="transmembrane region" description="Helical" evidence="7">
    <location>
        <begin position="422"/>
        <end position="445"/>
    </location>
</feature>
<feature type="transmembrane region" description="Helical" evidence="7">
    <location>
        <begin position="395"/>
        <end position="413"/>
    </location>
</feature>